<feature type="signal peptide" evidence="4">
    <location>
        <begin position="1"/>
        <end position="25"/>
    </location>
</feature>
<keyword evidence="3" id="KW-0186">Copper</keyword>
<dbReference type="Gene3D" id="2.60.40.420">
    <property type="entry name" value="Cupredoxins - blue copper proteins"/>
    <property type="match status" value="2"/>
</dbReference>
<evidence type="ECO:0000259" key="6">
    <source>
        <dbReference type="Pfam" id="PF07732"/>
    </source>
</evidence>
<evidence type="ECO:0000256" key="4">
    <source>
        <dbReference type="SAM" id="SignalP"/>
    </source>
</evidence>
<organism evidence="7 8">
    <name type="scientific">Pseudolysobacter antarcticus</name>
    <dbReference type="NCBI Taxonomy" id="2511995"/>
    <lineage>
        <taxon>Bacteria</taxon>
        <taxon>Pseudomonadati</taxon>
        <taxon>Pseudomonadota</taxon>
        <taxon>Gammaproteobacteria</taxon>
        <taxon>Lysobacterales</taxon>
        <taxon>Rhodanobacteraceae</taxon>
        <taxon>Pseudolysobacter</taxon>
    </lineage>
</organism>
<evidence type="ECO:0000256" key="3">
    <source>
        <dbReference type="ARBA" id="ARBA00023008"/>
    </source>
</evidence>
<accession>A0A411HQB8</accession>
<feature type="chain" id="PRO_5019335271" evidence="4">
    <location>
        <begin position="26"/>
        <end position="441"/>
    </location>
</feature>
<dbReference type="CDD" id="cd04202">
    <property type="entry name" value="CuRO_D2_2dMcoN_like"/>
    <property type="match status" value="1"/>
</dbReference>
<dbReference type="InterPro" id="IPR002355">
    <property type="entry name" value="Cu_oxidase_Cu_BS"/>
</dbReference>
<dbReference type="InterPro" id="IPR045087">
    <property type="entry name" value="Cu-oxidase_fam"/>
</dbReference>
<dbReference type="InterPro" id="IPR008972">
    <property type="entry name" value="Cupredoxin"/>
</dbReference>
<dbReference type="AlphaFoldDB" id="A0A411HQB8"/>
<dbReference type="PROSITE" id="PS00080">
    <property type="entry name" value="MULTICOPPER_OXIDASE2"/>
    <property type="match status" value="1"/>
</dbReference>
<dbReference type="Proteomes" id="UP000291562">
    <property type="component" value="Chromosome"/>
</dbReference>
<reference evidence="7 8" key="1">
    <citation type="submission" date="2019-01" db="EMBL/GenBank/DDBJ databases">
        <title>Pseudolysobacter antarctica gen. nov., sp. nov., isolated from Fildes Peninsula, Antarctica.</title>
        <authorList>
            <person name="Wei Z."/>
            <person name="Peng F."/>
        </authorList>
    </citation>
    <scope>NUCLEOTIDE SEQUENCE [LARGE SCALE GENOMIC DNA]</scope>
    <source>
        <strain evidence="7 8">AQ6-296</strain>
    </source>
</reference>
<dbReference type="PANTHER" id="PTHR11709">
    <property type="entry name" value="MULTI-COPPER OXIDASE"/>
    <property type="match status" value="1"/>
</dbReference>
<sequence length="441" mass="48708">MSRRNVIFSAGIAALAKVFMRPASAETAPPSTAVAGNHPFVAVTTLNGRSLPYVMKDGVKEFHLTAEEVEHEFAPGCKAKCWGYNGSTPGPTIEAVEGDRIRILVTNKLPEHTSVHWHGILLPSGMDGVGGLSQPDILPGETYAYEFTLRQHGTHMYHPHADEMTQMAVGMMGMFIIHPKDGEPEPIDRDFVILLHNWALHPGTYRPDPSIMTEFDLWTFNSKVFPAIDPMVVKTGQRVRIRLGNLSMWNHPIHLHGHQFQVTGSDGGRWPKSLWRPEVTEIVGVGQTRDIEFIATPGDWAFHCHMSHHTMNAMGHGIPNTLGVDQSKVEERIQSVLPGYMAMGQDGMAIHQVHTDSGHMKGPENTLAMMAGKGPFGKLEMGGMFTVLKVRDQVSADYRDTGWYANPQGTVARRIGAAGKREPEMKMDMKMDPSMPMNHGG</sequence>
<dbReference type="Pfam" id="PF07732">
    <property type="entry name" value="Cu-oxidase_3"/>
    <property type="match status" value="1"/>
</dbReference>
<keyword evidence="2" id="KW-0560">Oxidoreductase</keyword>
<dbReference type="OrthoDB" id="9757546at2"/>
<evidence type="ECO:0000256" key="2">
    <source>
        <dbReference type="ARBA" id="ARBA00023002"/>
    </source>
</evidence>
<dbReference type="SUPFAM" id="SSF49503">
    <property type="entry name" value="Cupredoxins"/>
    <property type="match status" value="2"/>
</dbReference>
<dbReference type="Pfam" id="PF07731">
    <property type="entry name" value="Cu-oxidase_2"/>
    <property type="match status" value="1"/>
</dbReference>
<evidence type="ECO:0000256" key="1">
    <source>
        <dbReference type="ARBA" id="ARBA00022723"/>
    </source>
</evidence>
<dbReference type="CDD" id="cd13860">
    <property type="entry name" value="CuRO_1_2dMco_1"/>
    <property type="match status" value="1"/>
</dbReference>
<proteinExistence type="predicted"/>
<dbReference type="GO" id="GO:0016491">
    <property type="term" value="F:oxidoreductase activity"/>
    <property type="evidence" value="ECO:0007669"/>
    <property type="project" value="UniProtKB-KW"/>
</dbReference>
<protein>
    <submittedName>
        <fullName evidence="7">Copper oxidase</fullName>
    </submittedName>
</protein>
<gene>
    <name evidence="7" type="ORF">ELE36_10370</name>
</gene>
<feature type="domain" description="Plastocyanin-like" evidence="6">
    <location>
        <begin position="69"/>
        <end position="181"/>
    </location>
</feature>
<dbReference type="InterPro" id="IPR011707">
    <property type="entry name" value="Cu-oxidase-like_N"/>
</dbReference>
<evidence type="ECO:0000259" key="5">
    <source>
        <dbReference type="Pfam" id="PF07731"/>
    </source>
</evidence>
<dbReference type="PANTHER" id="PTHR11709:SF394">
    <property type="entry name" value="FI03373P-RELATED"/>
    <property type="match status" value="1"/>
</dbReference>
<dbReference type="GO" id="GO:0005507">
    <property type="term" value="F:copper ion binding"/>
    <property type="evidence" value="ECO:0007669"/>
    <property type="project" value="InterPro"/>
</dbReference>
<keyword evidence="1" id="KW-0479">Metal-binding</keyword>
<name>A0A411HQB8_9GAMM</name>
<dbReference type="EMBL" id="CP035704">
    <property type="protein sequence ID" value="QBB72652.1"/>
    <property type="molecule type" value="Genomic_DNA"/>
</dbReference>
<keyword evidence="4" id="KW-0732">Signal</keyword>
<feature type="domain" description="Plastocyanin-like" evidence="5">
    <location>
        <begin position="213"/>
        <end position="316"/>
    </location>
</feature>
<dbReference type="InterPro" id="IPR011706">
    <property type="entry name" value="Cu-oxidase_C"/>
</dbReference>
<keyword evidence="8" id="KW-1185">Reference proteome</keyword>
<evidence type="ECO:0000313" key="7">
    <source>
        <dbReference type="EMBL" id="QBB72652.1"/>
    </source>
</evidence>
<dbReference type="KEGG" id="xbc:ELE36_10370"/>
<evidence type="ECO:0000313" key="8">
    <source>
        <dbReference type="Proteomes" id="UP000291562"/>
    </source>
</evidence>